<dbReference type="EMBL" id="HBGZ01033530">
    <property type="protein sequence ID" value="CAD9632669.1"/>
    <property type="molecule type" value="Transcribed_RNA"/>
</dbReference>
<sequence>MTSTSTNGGALPPQKFLPYAAILTLAANTMNGPGITTLPDVAVDAGLFLYVILITGSVAMASYVCRRMVFAMWSSLKSYGKAADTELGTYHDVVEPNLTKGGSEEDSLLLHNGNPNLNGGDNSVAYPQPKLETTSIVGQSVEAYGKKAGVYAALTMVASALCLALAQMMLCAAILDGMLVSTTGQSCALGLPTSSNSSWIHCTSHSSMKPYAGSGAPTSLISVGTVIAAVFSVGMGTVDLDEMMGVQYSLFACLIISCVRFAYVLRKMSLGLSDEGEMMDMTAAATEEGSVGGEEEEVLSWFVGPNPFSTIGPIMFNFAFVVTAPPLVSLAKKESIAYKALGMACVAMGVLYTMVGCVGAPVANAVRNGLIEGGDDTNLLSLILLSGNVEGGADGRPSMIDLFCIGTFGLSTVASVPVYCLLAKDTLVNDAGVARMPAFLLSNVLPWLLVALTYNAAFFEAFVNWSGLLILGYSNFSLPLLLDVKLKKVRSLLGEEGSITSVVFSFLTASISAVIAISITNSLAIAGLLFGAVMIASMWPSQRN</sequence>
<evidence type="ECO:0000256" key="1">
    <source>
        <dbReference type="SAM" id="Phobius"/>
    </source>
</evidence>
<keyword evidence="1" id="KW-1133">Transmembrane helix</keyword>
<reference evidence="2" key="1">
    <citation type="submission" date="2021-01" db="EMBL/GenBank/DDBJ databases">
        <authorList>
            <person name="Corre E."/>
            <person name="Pelletier E."/>
            <person name="Niang G."/>
            <person name="Scheremetjew M."/>
            <person name="Finn R."/>
            <person name="Kale V."/>
            <person name="Holt S."/>
            <person name="Cochrane G."/>
            <person name="Meng A."/>
            <person name="Brown T."/>
            <person name="Cohen L."/>
        </authorList>
    </citation>
    <scope>NUCLEOTIDE SEQUENCE</scope>
    <source>
        <strain evidence="2">SM1012Den-03</strain>
    </source>
</reference>
<feature type="transmembrane region" description="Helical" evidence="1">
    <location>
        <begin position="523"/>
        <end position="541"/>
    </location>
</feature>
<protein>
    <recommendedName>
        <fullName evidence="3">Amino acid transporter transmembrane domain-containing protein</fullName>
    </recommendedName>
</protein>
<feature type="transmembrane region" description="Helical" evidence="1">
    <location>
        <begin position="150"/>
        <end position="175"/>
    </location>
</feature>
<keyword evidence="1" id="KW-0472">Membrane</keyword>
<feature type="transmembrane region" description="Helical" evidence="1">
    <location>
        <begin position="496"/>
        <end position="517"/>
    </location>
</feature>
<feature type="transmembrane region" description="Helical" evidence="1">
    <location>
        <begin position="399"/>
        <end position="422"/>
    </location>
</feature>
<feature type="transmembrane region" description="Helical" evidence="1">
    <location>
        <begin position="462"/>
        <end position="484"/>
    </location>
</feature>
<keyword evidence="1" id="KW-0812">Transmembrane</keyword>
<dbReference type="PANTHER" id="PTHR16189">
    <property type="entry name" value="TRANSMEMBRANE PROTEIN 104-RELATED"/>
    <property type="match status" value="1"/>
</dbReference>
<feature type="transmembrane region" description="Helical" evidence="1">
    <location>
        <begin position="340"/>
        <end position="363"/>
    </location>
</feature>
<proteinExistence type="predicted"/>
<evidence type="ECO:0008006" key="3">
    <source>
        <dbReference type="Google" id="ProtNLM"/>
    </source>
</evidence>
<feature type="transmembrane region" description="Helical" evidence="1">
    <location>
        <begin position="248"/>
        <end position="265"/>
    </location>
</feature>
<feature type="transmembrane region" description="Helical" evidence="1">
    <location>
        <begin position="47"/>
        <end position="65"/>
    </location>
</feature>
<dbReference type="PANTHER" id="PTHR16189:SF3">
    <property type="entry name" value="AMINO ACID TRANSPORTER TRANSMEMBRANE DOMAIN-CONTAINING PROTEIN"/>
    <property type="match status" value="1"/>
</dbReference>
<name>A0A7S2Q4V9_9STRA</name>
<feature type="transmembrane region" description="Helical" evidence="1">
    <location>
        <begin position="434"/>
        <end position="456"/>
    </location>
</feature>
<feature type="transmembrane region" description="Helical" evidence="1">
    <location>
        <begin position="308"/>
        <end position="328"/>
    </location>
</feature>
<evidence type="ECO:0000313" key="2">
    <source>
        <dbReference type="EMBL" id="CAD9632669.1"/>
    </source>
</evidence>
<gene>
    <name evidence="2" type="ORF">SMAR0320_LOCUS24038</name>
</gene>
<accession>A0A7S2Q4V9</accession>
<dbReference type="AlphaFoldDB" id="A0A7S2Q4V9"/>
<feature type="transmembrane region" description="Helical" evidence="1">
    <location>
        <begin position="216"/>
        <end position="236"/>
    </location>
</feature>
<organism evidence="2">
    <name type="scientific">Skeletonema marinoi</name>
    <dbReference type="NCBI Taxonomy" id="267567"/>
    <lineage>
        <taxon>Eukaryota</taxon>
        <taxon>Sar</taxon>
        <taxon>Stramenopiles</taxon>
        <taxon>Ochrophyta</taxon>
        <taxon>Bacillariophyta</taxon>
        <taxon>Coscinodiscophyceae</taxon>
        <taxon>Thalassiosirophycidae</taxon>
        <taxon>Thalassiosirales</taxon>
        <taxon>Skeletonemataceae</taxon>
        <taxon>Skeletonema</taxon>
        <taxon>Skeletonema marinoi-dohrnii complex</taxon>
    </lineage>
</organism>